<keyword evidence="4 8" id="KW-0040">ANK repeat</keyword>
<dbReference type="AlphaFoldDB" id="A0A6J2X891"/>
<dbReference type="PANTHER" id="PTHR12447:SF25">
    <property type="entry name" value="ANKYRIN REPEAT DOMAIN-CONTAINING PROTEIN 13C"/>
    <property type="match status" value="1"/>
</dbReference>
<evidence type="ECO:0000256" key="5">
    <source>
        <dbReference type="ARBA" id="ARBA00023136"/>
    </source>
</evidence>
<proteinExistence type="predicted"/>
<evidence type="ECO:0000256" key="8">
    <source>
        <dbReference type="PROSITE-ProRule" id="PRU00023"/>
    </source>
</evidence>
<dbReference type="GO" id="GO:0005102">
    <property type="term" value="F:signaling receptor binding"/>
    <property type="evidence" value="ECO:0007669"/>
    <property type="project" value="TreeGrafter"/>
</dbReference>
<sequence length="439" mass="50544">MSEEVEEYPLHKAVFQNDLPNLSKLLRKHNIASKDKHGNTALHLAVMLGRKECVQLLLKYDAPVKVKNGLGWTVLAEAVSYGNRPTIYSLVRKFRQQSREQMEQRRPNLVEALNKINDFYMELKWDFQSWVPLVSRILPSDVCKIYKSGASIRLDTTLVDFSDMRWERGDISFIFNGDAKPNESLTVLDNNSKVYQQVRYEESEMEIEDEVDLLMSTDILAAQISTKRISFARAQSGWIFREDKKELVAGQYDAELYSVHGLSLESRKRREHLSSDDLQKNKAILESFTKGGNLQNLDQNGAPVRRTSLIPPPEKNVTWDDYINAEINNYPRLGRDLVYKESSKSFKATIAMSSDFPLSVEMLLNVLEVIAPFKHFSKLRDFITFKLPNGFPVKVELPILPTVTAKITFQEFEFRNDISNTLFSVPDDYIEDPTRFPDL</sequence>
<dbReference type="SMART" id="SM00248">
    <property type="entry name" value="ANK"/>
    <property type="match status" value="3"/>
</dbReference>
<comment type="subcellular location">
    <subcellularLocation>
        <location evidence="1">Endoplasmic reticulum membrane</location>
    </subcellularLocation>
</comment>
<dbReference type="GeneID" id="115875938"/>
<feature type="repeat" description="ANK" evidence="8">
    <location>
        <begin position="37"/>
        <end position="69"/>
    </location>
</feature>
<dbReference type="FunCoup" id="A0A6J2X891">
    <property type="interactions" value="1743"/>
</dbReference>
<evidence type="ECO:0000313" key="11">
    <source>
        <dbReference type="RefSeq" id="XP_030747401.1"/>
    </source>
</evidence>
<evidence type="ECO:0000256" key="6">
    <source>
        <dbReference type="ARBA" id="ARBA00023186"/>
    </source>
</evidence>
<dbReference type="Gene3D" id="1.25.40.20">
    <property type="entry name" value="Ankyrin repeat-containing domain"/>
    <property type="match status" value="1"/>
</dbReference>
<dbReference type="FunFam" id="1.25.40.20:FF:000302">
    <property type="entry name" value="Ankyrin repeat containing protein"/>
    <property type="match status" value="1"/>
</dbReference>
<protein>
    <submittedName>
        <fullName evidence="11">Ankyrin repeat domain-containing protein 13C</fullName>
    </submittedName>
</protein>
<name>A0A6J2X891_SITOR</name>
<evidence type="ECO:0000256" key="3">
    <source>
        <dbReference type="ARBA" id="ARBA00022824"/>
    </source>
</evidence>
<keyword evidence="2" id="KW-0677">Repeat</keyword>
<evidence type="ECO:0000313" key="10">
    <source>
        <dbReference type="Proteomes" id="UP000504635"/>
    </source>
</evidence>
<dbReference type="SUPFAM" id="SSF48403">
    <property type="entry name" value="Ankyrin repeat"/>
    <property type="match status" value="1"/>
</dbReference>
<keyword evidence="3" id="KW-0256">Endoplasmic reticulum</keyword>
<comment type="function">
    <text evidence="7">Acts as a molecular chaperone for G protein-coupled receptors, regulating their biogenesis and exit from the ER.</text>
</comment>
<keyword evidence="10" id="KW-1185">Reference proteome</keyword>
<keyword evidence="6" id="KW-0143">Chaperone</keyword>
<feature type="domain" description="Ankyrin repeat" evidence="9">
    <location>
        <begin position="153"/>
        <end position="417"/>
    </location>
</feature>
<dbReference type="Pfam" id="PF11904">
    <property type="entry name" value="ANKRD13_C"/>
    <property type="match status" value="1"/>
</dbReference>
<dbReference type="InterPro" id="IPR055285">
    <property type="entry name" value="ANKRD13_C"/>
</dbReference>
<accession>A0A6J2X891</accession>
<organism evidence="10 11">
    <name type="scientific">Sitophilus oryzae</name>
    <name type="common">Rice weevil</name>
    <name type="synonym">Curculio oryzae</name>
    <dbReference type="NCBI Taxonomy" id="7048"/>
    <lineage>
        <taxon>Eukaryota</taxon>
        <taxon>Metazoa</taxon>
        <taxon>Ecdysozoa</taxon>
        <taxon>Arthropoda</taxon>
        <taxon>Hexapoda</taxon>
        <taxon>Insecta</taxon>
        <taxon>Pterygota</taxon>
        <taxon>Neoptera</taxon>
        <taxon>Endopterygota</taxon>
        <taxon>Coleoptera</taxon>
        <taxon>Polyphaga</taxon>
        <taxon>Cucujiformia</taxon>
        <taxon>Curculionidae</taxon>
        <taxon>Dryophthorinae</taxon>
        <taxon>Sitophilus</taxon>
    </lineage>
</organism>
<evidence type="ECO:0000256" key="7">
    <source>
        <dbReference type="ARBA" id="ARBA00037107"/>
    </source>
</evidence>
<gene>
    <name evidence="11" type="primary">LOC115875938</name>
</gene>
<dbReference type="PROSITE" id="PS50297">
    <property type="entry name" value="ANK_REP_REGION"/>
    <property type="match status" value="1"/>
</dbReference>
<dbReference type="RefSeq" id="XP_030747401.1">
    <property type="nucleotide sequence ID" value="XM_030891541.1"/>
</dbReference>
<dbReference type="PANTHER" id="PTHR12447">
    <property type="entry name" value="ANKYRIN REPEAT DOMAIN-CONTAINING PROTEIN 13"/>
    <property type="match status" value="1"/>
</dbReference>
<dbReference type="Proteomes" id="UP000504635">
    <property type="component" value="Unplaced"/>
</dbReference>
<dbReference type="Pfam" id="PF12796">
    <property type="entry name" value="Ank_2"/>
    <property type="match status" value="1"/>
</dbReference>
<dbReference type="InterPro" id="IPR021832">
    <property type="entry name" value="ANKRD13"/>
</dbReference>
<evidence type="ECO:0000256" key="2">
    <source>
        <dbReference type="ARBA" id="ARBA00022737"/>
    </source>
</evidence>
<dbReference type="InParanoid" id="A0A6J2X891"/>
<dbReference type="PROSITE" id="PS50088">
    <property type="entry name" value="ANK_REPEAT"/>
    <property type="match status" value="1"/>
</dbReference>
<evidence type="ECO:0000256" key="1">
    <source>
        <dbReference type="ARBA" id="ARBA00004586"/>
    </source>
</evidence>
<keyword evidence="5" id="KW-0472">Membrane</keyword>
<dbReference type="InterPro" id="IPR036770">
    <property type="entry name" value="Ankyrin_rpt-contain_sf"/>
</dbReference>
<dbReference type="OrthoDB" id="1585644at2759"/>
<evidence type="ECO:0000259" key="9">
    <source>
        <dbReference type="Pfam" id="PF11904"/>
    </source>
</evidence>
<dbReference type="KEGG" id="soy:115875938"/>
<dbReference type="InterPro" id="IPR002110">
    <property type="entry name" value="Ankyrin_rpt"/>
</dbReference>
<dbReference type="GO" id="GO:0006621">
    <property type="term" value="P:protein retention in ER lumen"/>
    <property type="evidence" value="ECO:0007669"/>
    <property type="project" value="TreeGrafter"/>
</dbReference>
<reference evidence="11" key="1">
    <citation type="submission" date="2025-08" db="UniProtKB">
        <authorList>
            <consortium name="RefSeq"/>
        </authorList>
    </citation>
    <scope>IDENTIFICATION</scope>
    <source>
        <tissue evidence="11">Gonads</tissue>
    </source>
</reference>
<evidence type="ECO:0000256" key="4">
    <source>
        <dbReference type="ARBA" id="ARBA00023043"/>
    </source>
</evidence>
<dbReference type="GO" id="GO:0005789">
    <property type="term" value="C:endoplasmic reticulum membrane"/>
    <property type="evidence" value="ECO:0007669"/>
    <property type="project" value="UniProtKB-SubCell"/>
</dbReference>